<protein>
    <submittedName>
        <fullName evidence="2">Uncharacterized protein</fullName>
    </submittedName>
</protein>
<name>A0A017SRQ5_ASPRC</name>
<organism evidence="2 3">
    <name type="scientific">Aspergillus ruber (strain CBS 135680)</name>
    <dbReference type="NCBI Taxonomy" id="1388766"/>
    <lineage>
        <taxon>Eukaryota</taxon>
        <taxon>Fungi</taxon>
        <taxon>Dikarya</taxon>
        <taxon>Ascomycota</taxon>
        <taxon>Pezizomycotina</taxon>
        <taxon>Eurotiomycetes</taxon>
        <taxon>Eurotiomycetidae</taxon>
        <taxon>Eurotiales</taxon>
        <taxon>Aspergillaceae</taxon>
        <taxon>Aspergillus</taxon>
        <taxon>Aspergillus subgen. Aspergillus</taxon>
    </lineage>
</organism>
<keyword evidence="3" id="KW-1185">Reference proteome</keyword>
<accession>A0A017SRQ5</accession>
<sequence>MAPKPVLKPLITPKTMLFPSELYDSPVAMAQPSPIKTEDSDCQTATAITPPPAYTEFLNALTPTFSPASSAFPKSPMEKSRPSSFTPSLPSTMPPSYSKTTSSMALSSPASASARPHPTRQHRRSLSSLSPLSTYYQNYAYSPSADHHYSPYSARSPYIMTAAADWKLRTMESSRSTGAGAKPPSRSVRHVVTRTVTYRQTPTPALHPAPRGKKRRGERRE</sequence>
<feature type="region of interest" description="Disordered" evidence="1">
    <location>
        <begin position="68"/>
        <end position="129"/>
    </location>
</feature>
<dbReference type="AlphaFoldDB" id="A0A017SRQ5"/>
<dbReference type="PANTHER" id="PTHR42053:SF1">
    <property type="match status" value="1"/>
</dbReference>
<dbReference type="OrthoDB" id="5405654at2759"/>
<dbReference type="STRING" id="1388766.A0A017SRQ5"/>
<feature type="compositionally biased region" description="Polar residues" evidence="1">
    <location>
        <begin position="82"/>
        <end position="101"/>
    </location>
</feature>
<evidence type="ECO:0000313" key="3">
    <source>
        <dbReference type="Proteomes" id="UP000019804"/>
    </source>
</evidence>
<evidence type="ECO:0000313" key="2">
    <source>
        <dbReference type="EMBL" id="EYE99633.1"/>
    </source>
</evidence>
<proteinExistence type="predicted"/>
<gene>
    <name evidence="2" type="ORF">EURHEDRAFT_373557</name>
</gene>
<dbReference type="RefSeq" id="XP_040643321.1">
    <property type="nucleotide sequence ID" value="XM_040778542.1"/>
</dbReference>
<feature type="compositionally biased region" description="Basic residues" evidence="1">
    <location>
        <begin position="210"/>
        <end position="221"/>
    </location>
</feature>
<dbReference type="HOGENOM" id="CLU_042426_1_0_1"/>
<dbReference type="EMBL" id="KK088411">
    <property type="protein sequence ID" value="EYE99633.1"/>
    <property type="molecule type" value="Genomic_DNA"/>
</dbReference>
<dbReference type="Proteomes" id="UP000019804">
    <property type="component" value="Unassembled WGS sequence"/>
</dbReference>
<dbReference type="PANTHER" id="PTHR42053">
    <property type="match status" value="1"/>
</dbReference>
<reference evidence="3" key="1">
    <citation type="journal article" date="2014" name="Nat. Commun.">
        <title>Genomic adaptations of the halophilic Dead Sea filamentous fungus Eurotium rubrum.</title>
        <authorList>
            <person name="Kis-Papo T."/>
            <person name="Weig A.R."/>
            <person name="Riley R."/>
            <person name="Persoh D."/>
            <person name="Salamov A."/>
            <person name="Sun H."/>
            <person name="Lipzen A."/>
            <person name="Wasser S.P."/>
            <person name="Rambold G."/>
            <person name="Grigoriev I.V."/>
            <person name="Nevo E."/>
        </authorList>
    </citation>
    <scope>NUCLEOTIDE SEQUENCE [LARGE SCALE GENOMIC DNA]</scope>
    <source>
        <strain evidence="3">CBS 135680</strain>
    </source>
</reference>
<feature type="region of interest" description="Disordered" evidence="1">
    <location>
        <begin position="171"/>
        <end position="221"/>
    </location>
</feature>
<feature type="compositionally biased region" description="Low complexity" evidence="1">
    <location>
        <begin position="193"/>
        <end position="204"/>
    </location>
</feature>
<evidence type="ECO:0000256" key="1">
    <source>
        <dbReference type="SAM" id="MobiDB-lite"/>
    </source>
</evidence>
<dbReference type="GeneID" id="63693666"/>
<feature type="compositionally biased region" description="Low complexity" evidence="1">
    <location>
        <begin position="102"/>
        <end position="114"/>
    </location>
</feature>